<proteinExistence type="predicted"/>
<keyword evidence="2" id="KW-0732">Signal</keyword>
<keyword evidence="1" id="KW-1133">Transmembrane helix</keyword>
<name>A0A1E3GQP0_9GAMM</name>
<sequence>MRRLIFVISFIFSSQLMAEEVTITLDRSWGLLIGDEVVASVNLPVNTSEIDQDSLPQLGKRHGPWLYLQEVVADGEQLQLYYQLVNVPAETRQLATPTYTLRTMAGELITIPSTSFSAGSFLNTTDDATTVTLRGDHQLLAADFTPLQKQLFYATLVALLTALIWFIWHIGLRPGKRLPFAKAVFSMNKLRWFGHKDVDSATRVMHHAFNESAGTVVIYSQIQQLWDSCPWLVDLQPEITRFYQQSASHYFARNSQQSADFDSLIKLARACRAREKMA</sequence>
<keyword evidence="4" id="KW-1185">Reference proteome</keyword>
<keyword evidence="1" id="KW-0812">Transmembrane</keyword>
<feature type="transmembrane region" description="Helical" evidence="1">
    <location>
        <begin position="151"/>
        <end position="172"/>
    </location>
</feature>
<accession>A0A1E3GQP0</accession>
<dbReference type="Proteomes" id="UP000094379">
    <property type="component" value="Unassembled WGS sequence"/>
</dbReference>
<keyword evidence="1" id="KW-0472">Membrane</keyword>
<comment type="caution">
    <text evidence="3">The sequence shown here is derived from an EMBL/GenBank/DDBJ whole genome shotgun (WGS) entry which is preliminary data.</text>
</comment>
<evidence type="ECO:0000313" key="4">
    <source>
        <dbReference type="Proteomes" id="UP000094379"/>
    </source>
</evidence>
<dbReference type="PATRIC" id="fig|291169.3.peg.1934"/>
<dbReference type="RefSeq" id="WP_069296353.1">
    <property type="nucleotide sequence ID" value="NZ_MCRI01000021.1"/>
</dbReference>
<dbReference type="EMBL" id="MCRI01000021">
    <property type="protein sequence ID" value="ODN66358.1"/>
    <property type="molecule type" value="Genomic_DNA"/>
</dbReference>
<feature type="chain" id="PRO_5009128565" description="MxaA protein" evidence="2">
    <location>
        <begin position="19"/>
        <end position="278"/>
    </location>
</feature>
<dbReference type="AlphaFoldDB" id="A0A1E3GQP0"/>
<gene>
    <name evidence="3" type="ORF">A9E74_01925</name>
</gene>
<dbReference type="STRING" id="291169.A9E74_01925"/>
<organism evidence="3 4">
    <name type="scientific">Methylophaga muralis</name>
    <dbReference type="NCBI Taxonomy" id="291169"/>
    <lineage>
        <taxon>Bacteria</taxon>
        <taxon>Pseudomonadati</taxon>
        <taxon>Pseudomonadota</taxon>
        <taxon>Gammaproteobacteria</taxon>
        <taxon>Thiotrichales</taxon>
        <taxon>Piscirickettsiaceae</taxon>
        <taxon>Methylophaga</taxon>
    </lineage>
</organism>
<feature type="signal peptide" evidence="2">
    <location>
        <begin position="1"/>
        <end position="18"/>
    </location>
</feature>
<reference evidence="3 4" key="1">
    <citation type="submission" date="2016-07" db="EMBL/GenBank/DDBJ databases">
        <title>Draft Genome Sequence of Methylophaga muralis Bur 1.</title>
        <authorList>
            <person name="Vasilenko O.V."/>
            <person name="Doronina N.V."/>
            <person name="Shmareva M.N."/>
            <person name="Tarlachkov S.V."/>
            <person name="Mustakhimov I."/>
            <person name="Trotsenko Y.A."/>
        </authorList>
    </citation>
    <scope>NUCLEOTIDE SEQUENCE [LARGE SCALE GENOMIC DNA]</scope>
    <source>
        <strain evidence="3 4">Bur 1</strain>
    </source>
</reference>
<evidence type="ECO:0008006" key="5">
    <source>
        <dbReference type="Google" id="ProtNLM"/>
    </source>
</evidence>
<evidence type="ECO:0000256" key="2">
    <source>
        <dbReference type="SAM" id="SignalP"/>
    </source>
</evidence>
<protein>
    <recommendedName>
        <fullName evidence="5">MxaA protein</fullName>
    </recommendedName>
</protein>
<evidence type="ECO:0000256" key="1">
    <source>
        <dbReference type="SAM" id="Phobius"/>
    </source>
</evidence>
<evidence type="ECO:0000313" key="3">
    <source>
        <dbReference type="EMBL" id="ODN66358.1"/>
    </source>
</evidence>